<dbReference type="EMBL" id="ML120495">
    <property type="protein sequence ID" value="RPA91503.1"/>
    <property type="molecule type" value="Genomic_DNA"/>
</dbReference>
<name>A0A3N4IZB7_9PEZI</name>
<proteinExistence type="predicted"/>
<protein>
    <submittedName>
        <fullName evidence="1">Uncharacterized protein</fullName>
    </submittedName>
</protein>
<evidence type="ECO:0000313" key="2">
    <source>
        <dbReference type="Proteomes" id="UP000276215"/>
    </source>
</evidence>
<dbReference type="AlphaFoldDB" id="A0A3N4IZB7"/>
<keyword evidence="2" id="KW-1185">Reference proteome</keyword>
<reference evidence="1 2" key="1">
    <citation type="journal article" date="2018" name="Nat. Ecol. Evol.">
        <title>Pezizomycetes genomes reveal the molecular basis of ectomycorrhizal truffle lifestyle.</title>
        <authorList>
            <person name="Murat C."/>
            <person name="Payen T."/>
            <person name="Noel B."/>
            <person name="Kuo A."/>
            <person name="Morin E."/>
            <person name="Chen J."/>
            <person name="Kohler A."/>
            <person name="Krizsan K."/>
            <person name="Balestrini R."/>
            <person name="Da Silva C."/>
            <person name="Montanini B."/>
            <person name="Hainaut M."/>
            <person name="Levati E."/>
            <person name="Barry K.W."/>
            <person name="Belfiori B."/>
            <person name="Cichocki N."/>
            <person name="Clum A."/>
            <person name="Dockter R.B."/>
            <person name="Fauchery L."/>
            <person name="Guy J."/>
            <person name="Iotti M."/>
            <person name="Le Tacon F."/>
            <person name="Lindquist E.A."/>
            <person name="Lipzen A."/>
            <person name="Malagnac F."/>
            <person name="Mello A."/>
            <person name="Molinier V."/>
            <person name="Miyauchi S."/>
            <person name="Poulain J."/>
            <person name="Riccioni C."/>
            <person name="Rubini A."/>
            <person name="Sitrit Y."/>
            <person name="Splivallo R."/>
            <person name="Traeger S."/>
            <person name="Wang M."/>
            <person name="Zifcakova L."/>
            <person name="Wipf D."/>
            <person name="Zambonelli A."/>
            <person name="Paolocci F."/>
            <person name="Nowrousian M."/>
            <person name="Ottonello S."/>
            <person name="Baldrian P."/>
            <person name="Spatafora J.W."/>
            <person name="Henrissat B."/>
            <person name="Nagy L.G."/>
            <person name="Aury J.M."/>
            <person name="Wincker P."/>
            <person name="Grigoriev I.V."/>
            <person name="Bonfante P."/>
            <person name="Martin F.M."/>
        </authorList>
    </citation>
    <scope>NUCLEOTIDE SEQUENCE [LARGE SCALE GENOMIC DNA]</scope>
    <source>
        <strain evidence="1 2">120613-1</strain>
    </source>
</reference>
<evidence type="ECO:0000313" key="1">
    <source>
        <dbReference type="EMBL" id="RPA91503.1"/>
    </source>
</evidence>
<dbReference type="Proteomes" id="UP000276215">
    <property type="component" value="Unassembled WGS sequence"/>
</dbReference>
<accession>A0A3N4IZB7</accession>
<gene>
    <name evidence="1" type="ORF">L873DRAFT_1869067</name>
</gene>
<organism evidence="1 2">
    <name type="scientific">Choiromyces venosus 120613-1</name>
    <dbReference type="NCBI Taxonomy" id="1336337"/>
    <lineage>
        <taxon>Eukaryota</taxon>
        <taxon>Fungi</taxon>
        <taxon>Dikarya</taxon>
        <taxon>Ascomycota</taxon>
        <taxon>Pezizomycotina</taxon>
        <taxon>Pezizomycetes</taxon>
        <taxon>Pezizales</taxon>
        <taxon>Tuberaceae</taxon>
        <taxon>Choiromyces</taxon>
    </lineage>
</organism>
<sequence length="363" mass="39952">MPSLCFPRPSPLFDSSATRPLDPSSFSLLSSSCRPFSWSSDIFFCSSTKLCSFSLLFSSSLIRWLSSVSRFFNSSSRLLNRFSFSLLSSSICLRIFASNPLFSSSFLFTSSSLNRNFSSVSLFNLLSSRFLAASSSRSRVSSFCLVESASLFASSSCVNRFNSSSLPLSASSLLYICSSDFLRYSSFALNFSSSSSLLISSSTCTSLWPLSSGTMVVPASAASPTFAQSSTPTTPPARRIANILAITKRRRRPFSSTNVCSTISISFFKISILPFVTSSTLSRSSRVCSVPDIKWFIPENRFVIWYISSGSKLDSESPMMLLSPSEFIASAWDILTPLREGRFDSGKVGFRQFSVFFLFSSRE</sequence>